<name>A0A7J5BPV1_9MICO</name>
<evidence type="ECO:0000259" key="3">
    <source>
        <dbReference type="Pfam" id="PF11181"/>
    </source>
</evidence>
<feature type="compositionally biased region" description="Basic and acidic residues" evidence="1">
    <location>
        <begin position="216"/>
        <end position="225"/>
    </location>
</feature>
<reference evidence="4 5" key="1">
    <citation type="submission" date="2019-09" db="EMBL/GenBank/DDBJ databases">
        <title>Phylogeny of genus Pseudoclavibacter and closely related genus.</title>
        <authorList>
            <person name="Li Y."/>
        </authorList>
    </citation>
    <scope>NUCLEOTIDE SEQUENCE [LARGE SCALE GENOMIC DNA]</scope>
    <source>
        <strain evidence="4 5">DSM 23821</strain>
    </source>
</reference>
<organism evidence="4 5">
    <name type="scientific">Pseudoclavibacter chungangensis</name>
    <dbReference type="NCBI Taxonomy" id="587635"/>
    <lineage>
        <taxon>Bacteria</taxon>
        <taxon>Bacillati</taxon>
        <taxon>Actinomycetota</taxon>
        <taxon>Actinomycetes</taxon>
        <taxon>Micrococcales</taxon>
        <taxon>Microbacteriaceae</taxon>
        <taxon>Pseudoclavibacter</taxon>
    </lineage>
</organism>
<comment type="caution">
    <text evidence="4">The sequence shown here is derived from an EMBL/GenBank/DDBJ whole genome shotgun (WGS) entry which is preliminary data.</text>
</comment>
<evidence type="ECO:0000256" key="2">
    <source>
        <dbReference type="SAM" id="Phobius"/>
    </source>
</evidence>
<dbReference type="OrthoDB" id="3381462at2"/>
<evidence type="ECO:0000313" key="5">
    <source>
        <dbReference type="Proteomes" id="UP000467240"/>
    </source>
</evidence>
<keyword evidence="2" id="KW-0472">Membrane</keyword>
<evidence type="ECO:0000313" key="4">
    <source>
        <dbReference type="EMBL" id="KAB1655115.1"/>
    </source>
</evidence>
<gene>
    <name evidence="4" type="ORF">F8O01_12740</name>
</gene>
<keyword evidence="5" id="KW-1185">Reference proteome</keyword>
<dbReference type="Proteomes" id="UP000467240">
    <property type="component" value="Unassembled WGS sequence"/>
</dbReference>
<protein>
    <recommendedName>
        <fullName evidence="3">General stress protein 17M-like domain-containing protein</fullName>
    </recommendedName>
</protein>
<sequence length="225" mass="23490">MWSNQAPSAAGGSPAVPRGEVVASVERYEEARAVVDRLVQAEFSAGQVSIVGSGLRTVERVTGRMNVGRAALAGLLSGLMLGVFVGLFVLILTPDAQLPTLVSVVLMAIGFSVLWNVLGYSLNRRRREFTSTMQVAATHYDVIVAPEAAASARETLRAAGIATAARPSHVEGPGPSAVAQDDPANGVRNDPADPAQAPAAPPADAPKPRTYGEAQDELRRNARGE</sequence>
<keyword evidence="2" id="KW-0812">Transmembrane</keyword>
<dbReference type="EMBL" id="WBJZ01000016">
    <property type="protein sequence ID" value="KAB1655115.1"/>
    <property type="molecule type" value="Genomic_DNA"/>
</dbReference>
<feature type="transmembrane region" description="Helical" evidence="2">
    <location>
        <begin position="98"/>
        <end position="118"/>
    </location>
</feature>
<feature type="region of interest" description="Disordered" evidence="1">
    <location>
        <begin position="164"/>
        <end position="225"/>
    </location>
</feature>
<feature type="transmembrane region" description="Helical" evidence="2">
    <location>
        <begin position="70"/>
        <end position="92"/>
    </location>
</feature>
<feature type="domain" description="General stress protein 17M-like" evidence="3">
    <location>
        <begin position="20"/>
        <end position="88"/>
    </location>
</feature>
<proteinExistence type="predicted"/>
<accession>A0A7J5BPV1</accession>
<dbReference type="AlphaFoldDB" id="A0A7J5BPV1"/>
<dbReference type="Pfam" id="PF11181">
    <property type="entry name" value="YflT"/>
    <property type="match status" value="1"/>
</dbReference>
<dbReference type="InterPro" id="IPR025889">
    <property type="entry name" value="GSP17M-like_dom"/>
</dbReference>
<dbReference type="RefSeq" id="WP_158041338.1">
    <property type="nucleotide sequence ID" value="NZ_JACCFV010000001.1"/>
</dbReference>
<evidence type="ECO:0000256" key="1">
    <source>
        <dbReference type="SAM" id="MobiDB-lite"/>
    </source>
</evidence>
<keyword evidence="2" id="KW-1133">Transmembrane helix</keyword>